<dbReference type="InterPro" id="IPR013595">
    <property type="entry name" value="Pept_S33_TAP-like_C"/>
</dbReference>
<comment type="caution">
    <text evidence="8">The sequence shown here is derived from an EMBL/GenBank/DDBJ whole genome shotgun (WGS) entry which is preliminary data.</text>
</comment>
<evidence type="ECO:0000313" key="9">
    <source>
        <dbReference type="Proteomes" id="UP000320239"/>
    </source>
</evidence>
<dbReference type="AlphaFoldDB" id="A0A561VS24"/>
<keyword evidence="9" id="KW-1185">Reference proteome</keyword>
<proteinExistence type="inferred from homology"/>
<accession>A0A561VS24</accession>
<evidence type="ECO:0000256" key="5">
    <source>
        <dbReference type="SAM" id="SignalP"/>
    </source>
</evidence>
<dbReference type="SUPFAM" id="SSF53474">
    <property type="entry name" value="alpha/beta-Hydrolases"/>
    <property type="match status" value="1"/>
</dbReference>
<evidence type="ECO:0000259" key="6">
    <source>
        <dbReference type="Pfam" id="PF00561"/>
    </source>
</evidence>
<keyword evidence="3" id="KW-0378">Hydrolase</keyword>
<dbReference type="InterPro" id="IPR000073">
    <property type="entry name" value="AB_hydrolase_1"/>
</dbReference>
<dbReference type="Proteomes" id="UP000320239">
    <property type="component" value="Unassembled WGS sequence"/>
</dbReference>
<feature type="domain" description="Peptidase S33 tripeptidyl aminopeptidase-like C-terminal" evidence="7">
    <location>
        <begin position="417"/>
        <end position="510"/>
    </location>
</feature>
<dbReference type="EMBL" id="VIWY01000004">
    <property type="protein sequence ID" value="TWG14388.1"/>
    <property type="molecule type" value="Genomic_DNA"/>
</dbReference>
<feature type="chain" id="PRO_5021835982" evidence="5">
    <location>
        <begin position="32"/>
        <end position="535"/>
    </location>
</feature>
<evidence type="ECO:0000256" key="3">
    <source>
        <dbReference type="ARBA" id="ARBA00022801"/>
    </source>
</evidence>
<keyword evidence="2 5" id="KW-0732">Signal</keyword>
<evidence type="ECO:0000256" key="2">
    <source>
        <dbReference type="ARBA" id="ARBA00022729"/>
    </source>
</evidence>
<evidence type="ECO:0000313" key="8">
    <source>
        <dbReference type="EMBL" id="TWG14388.1"/>
    </source>
</evidence>
<dbReference type="PANTHER" id="PTHR43248">
    <property type="entry name" value="2-SUCCINYL-6-HYDROXY-2,4-CYCLOHEXADIENE-1-CARBOXYLATE SYNTHASE"/>
    <property type="match status" value="1"/>
</dbReference>
<feature type="domain" description="AB hydrolase-1" evidence="6">
    <location>
        <begin position="84"/>
        <end position="276"/>
    </location>
</feature>
<dbReference type="RefSeq" id="WP_122980365.1">
    <property type="nucleotide sequence ID" value="NZ_BOMX01000081.1"/>
</dbReference>
<dbReference type="Pfam" id="PF08386">
    <property type="entry name" value="Abhydrolase_4"/>
    <property type="match status" value="1"/>
</dbReference>
<protein>
    <submittedName>
        <fullName evidence="8">Pimeloyl-ACP methyl ester carboxylesterase</fullName>
    </submittedName>
</protein>
<dbReference type="Gene3D" id="3.40.50.1820">
    <property type="entry name" value="alpha/beta hydrolase"/>
    <property type="match status" value="1"/>
</dbReference>
<dbReference type="PANTHER" id="PTHR43248:SF29">
    <property type="entry name" value="TRIPEPTIDYL AMINOPEPTIDASE"/>
    <property type="match status" value="1"/>
</dbReference>
<gene>
    <name evidence="8" type="ORF">FHX34_104688</name>
</gene>
<reference evidence="8 9" key="1">
    <citation type="submission" date="2019-06" db="EMBL/GenBank/DDBJ databases">
        <title>Sequencing the genomes of 1000 actinobacteria strains.</title>
        <authorList>
            <person name="Klenk H.-P."/>
        </authorList>
    </citation>
    <scope>NUCLEOTIDE SEQUENCE [LARGE SCALE GENOMIC DNA]</scope>
    <source>
        <strain evidence="8 9">DSM 43866</strain>
    </source>
</reference>
<dbReference type="GO" id="GO:0016787">
    <property type="term" value="F:hydrolase activity"/>
    <property type="evidence" value="ECO:0007669"/>
    <property type="project" value="UniProtKB-KW"/>
</dbReference>
<evidence type="ECO:0000256" key="4">
    <source>
        <dbReference type="SAM" id="MobiDB-lite"/>
    </source>
</evidence>
<comment type="similarity">
    <text evidence="1">Belongs to the peptidase S33 family.</text>
</comment>
<dbReference type="InterPro" id="IPR051601">
    <property type="entry name" value="Serine_prot/Carboxylest_S33"/>
</dbReference>
<dbReference type="Pfam" id="PF00561">
    <property type="entry name" value="Abhydrolase_1"/>
    <property type="match status" value="1"/>
</dbReference>
<feature type="signal peptide" evidence="5">
    <location>
        <begin position="1"/>
        <end position="31"/>
    </location>
</feature>
<dbReference type="InterPro" id="IPR029058">
    <property type="entry name" value="AB_hydrolase_fold"/>
</dbReference>
<evidence type="ECO:0000256" key="1">
    <source>
        <dbReference type="ARBA" id="ARBA00010088"/>
    </source>
</evidence>
<organism evidence="8 9">
    <name type="scientific">Actinoplanes teichomyceticus</name>
    <dbReference type="NCBI Taxonomy" id="1867"/>
    <lineage>
        <taxon>Bacteria</taxon>
        <taxon>Bacillati</taxon>
        <taxon>Actinomycetota</taxon>
        <taxon>Actinomycetes</taxon>
        <taxon>Micromonosporales</taxon>
        <taxon>Micromonosporaceae</taxon>
        <taxon>Actinoplanes</taxon>
    </lineage>
</organism>
<evidence type="ECO:0000259" key="7">
    <source>
        <dbReference type="Pfam" id="PF08386"/>
    </source>
</evidence>
<dbReference type="OrthoDB" id="4006962at2"/>
<sequence length="535" mass="56785">MRRRNSRLLALVLTLITGAAGLTVTGTPAQAAGTIAWTPCAENADLDCGTVTVPVDWAAPAGPTIEIALARHRATDPDARVGSLLINPGGPGQSGVSSVLSSTFDGDLARRFDIVGFDPRGVARSAPILCSLEAIYGLPSSRITSQARFDVMVAANRALTDDCRARTGPVFDHVDTGQTVRDMDAIRAALGEEQLNFFGMSYGTLMAQQYAENFPARVRAIVADSNMDHSVDPAGWFATEAQALQDSFDAFVTGCKRISSCALSNRDIRQFWGRLLTRAARGELADPDAPGTRYTQESLINLLADYLAYDAYWLPLAETLRNIDEGRPSSRTLRGAANAVEQQAARLSPFARAGSVPFAALADETPGEPPSVVNFSYAAIYCQDWDMRVADYPAWSRLVKQAATHAPDFPFAPRSEHAPALCLGGTLPVNNPQHRLSAQPATPLLLVNSVHDLATGYNWATAAAGQLGDAAVLLTYDGMGHIAYGRTACIDDRIVEYLSTRTPPAAGTHCAATPVPGTAEAGRSEVGGELVAAGK</sequence>
<name>A0A561VS24_ACTTI</name>
<feature type="region of interest" description="Disordered" evidence="4">
    <location>
        <begin position="514"/>
        <end position="535"/>
    </location>
</feature>